<evidence type="ECO:0000259" key="3">
    <source>
        <dbReference type="Pfam" id="PF17802"/>
    </source>
</evidence>
<accession>A0ABW4D918</accession>
<evidence type="ECO:0000313" key="4">
    <source>
        <dbReference type="EMBL" id="MFD1456357.1"/>
    </source>
</evidence>
<protein>
    <submittedName>
        <fullName evidence="4">SpaA isopeptide-forming pilin-related protein</fullName>
    </submittedName>
</protein>
<dbReference type="Pfam" id="PF17802">
    <property type="entry name" value="SpaA"/>
    <property type="match status" value="1"/>
</dbReference>
<dbReference type="InterPro" id="IPR013783">
    <property type="entry name" value="Ig-like_fold"/>
</dbReference>
<keyword evidence="5" id="KW-1185">Reference proteome</keyword>
<feature type="region of interest" description="Disordered" evidence="1">
    <location>
        <begin position="156"/>
        <end position="279"/>
    </location>
</feature>
<organism evidence="4 5">
    <name type="scientific">Levilactobacillus lanxiensis</name>
    <dbReference type="NCBI Taxonomy" id="2799568"/>
    <lineage>
        <taxon>Bacteria</taxon>
        <taxon>Bacillati</taxon>
        <taxon>Bacillota</taxon>
        <taxon>Bacilli</taxon>
        <taxon>Lactobacillales</taxon>
        <taxon>Lactobacillaceae</taxon>
        <taxon>Levilactobacillus</taxon>
    </lineage>
</organism>
<dbReference type="Proteomes" id="UP001597189">
    <property type="component" value="Unassembled WGS sequence"/>
</dbReference>
<keyword evidence="2" id="KW-0812">Transmembrane</keyword>
<feature type="compositionally biased region" description="Basic and acidic residues" evidence="1">
    <location>
        <begin position="156"/>
        <end position="203"/>
    </location>
</feature>
<gene>
    <name evidence="4" type="ORF">ACFQ44_11875</name>
</gene>
<dbReference type="Gene3D" id="2.60.40.10">
    <property type="entry name" value="Immunoglobulins"/>
    <property type="match status" value="1"/>
</dbReference>
<dbReference type="InterPro" id="IPR041033">
    <property type="entry name" value="SpaA_PFL_dom_1"/>
</dbReference>
<dbReference type="NCBIfam" id="TIGR01167">
    <property type="entry name" value="LPXTG_anchor"/>
    <property type="match status" value="1"/>
</dbReference>
<name>A0ABW4D918_9LACO</name>
<evidence type="ECO:0000256" key="1">
    <source>
        <dbReference type="SAM" id="MobiDB-lite"/>
    </source>
</evidence>
<evidence type="ECO:0000256" key="2">
    <source>
        <dbReference type="SAM" id="Phobius"/>
    </source>
</evidence>
<feature type="domain" description="SpaA-like prealbumin fold" evidence="3">
    <location>
        <begin position="745"/>
        <end position="842"/>
    </location>
</feature>
<sequence length="890" mass="98555">MKKLLAIIAVLGCVLGLTSYLRIQAQDRNDIIEKATLQDQTGRVVKKLTSHQAQDLQVALTVKLPAGETMVTLADQDNAKLMTGEITVDSNQEVTAMVDQKRQLIFKNGQSQDQTVDLVVPMKITPAPLSKDLQLKLNVADPDQEYELEKIAVVSKEAETTTEETKETTGEADAKLATETNDDTKKASDKTSDTKTAKKSEKKPTKKSVKPSTKKATTSKDSKTTKGTQSNQQTAGKTQSQKSATTDSEEDATEAEEDEAVQKRMATKQLTEAPPAVPTDSIRISRGQVEMEEWSKELSIGGTLLENTTDVELIKKELTDPNIKIDGYYGSYAPGKFDFFETHYHSSYHRKSAEDGWGGDGEIAYAVAIDNKPTLKATDSIIVYYPNVGFYTEQANVETPDQPMGAIVEISKIEYHNEIDGAPKNGRIYMDFSNNFYSGLVYKGIRTFDIDVTFVNKDASKALDFPDGDGDKYLNYFTFGSLNGNDKDQHEWAGTNSGLKGKLADGAFIENHDDIWYEGIGAGVAKGKTGDWGDYLGSVDYELGAVSFPMVGTKQPFMLRSDAGFTWQSFSSGYVMPLEQPDPQKTVHSTGEVKPENNDLDGVTIDRDEEDTDFLYYTIYQPTYKIPTESIAKPNAITMWDELPAGVTVNKKNIKLFNTTGERIRIRPRDITIEENGKVTYKLSKAEIEALTFNGDSFAIQMKVKLDSDFVGTLENDAEIEFNSGEKLLTWKKKTNRVITHYFRGTYQFEKIDSTTKKSLAGAEFIIQDKDDNYLKFDTNGKRTGEVADKNEATVLKGDDNGNFKITGLKTGTYTLIETKAPDGYTIGEPTKFTISSDKQTGPIESKQVENDPEYSLPITGGHGIIWFIIVGLMLILSALAIWRTHPRGG</sequence>
<feature type="compositionally biased region" description="Basic residues" evidence="1">
    <location>
        <begin position="204"/>
        <end position="213"/>
    </location>
</feature>
<comment type="caution">
    <text evidence="4">The sequence shown here is derived from an EMBL/GenBank/DDBJ whole genome shotgun (WGS) entry which is preliminary data.</text>
</comment>
<evidence type="ECO:0000313" key="5">
    <source>
        <dbReference type="Proteomes" id="UP001597189"/>
    </source>
</evidence>
<dbReference type="EMBL" id="JBHTOD010000010">
    <property type="protein sequence ID" value="MFD1456357.1"/>
    <property type="molecule type" value="Genomic_DNA"/>
</dbReference>
<feature type="compositionally biased region" description="Acidic residues" evidence="1">
    <location>
        <begin position="247"/>
        <end position="259"/>
    </location>
</feature>
<keyword evidence="2" id="KW-0472">Membrane</keyword>
<proteinExistence type="predicted"/>
<reference evidence="5" key="1">
    <citation type="journal article" date="2019" name="Int. J. Syst. Evol. Microbiol.">
        <title>The Global Catalogue of Microorganisms (GCM) 10K type strain sequencing project: providing services to taxonomists for standard genome sequencing and annotation.</title>
        <authorList>
            <consortium name="The Broad Institute Genomics Platform"/>
            <consortium name="The Broad Institute Genome Sequencing Center for Infectious Disease"/>
            <person name="Wu L."/>
            <person name="Ma J."/>
        </authorList>
    </citation>
    <scope>NUCLEOTIDE SEQUENCE [LARGE SCALE GENOMIC DNA]</scope>
    <source>
        <strain evidence="5">CCM 8979</strain>
    </source>
</reference>
<keyword evidence="2" id="KW-1133">Transmembrane helix</keyword>
<feature type="region of interest" description="Disordered" evidence="1">
    <location>
        <begin position="582"/>
        <end position="604"/>
    </location>
</feature>
<feature type="compositionally biased region" description="Polar residues" evidence="1">
    <location>
        <begin position="227"/>
        <end position="242"/>
    </location>
</feature>
<dbReference type="RefSeq" id="WP_203646515.1">
    <property type="nucleotide sequence ID" value="NZ_BOLN01000010.1"/>
</dbReference>
<feature type="transmembrane region" description="Helical" evidence="2">
    <location>
        <begin position="864"/>
        <end position="883"/>
    </location>
</feature>